<protein>
    <submittedName>
        <fullName evidence="2">Uncharacterized protein</fullName>
    </submittedName>
</protein>
<keyword evidence="1" id="KW-0472">Membrane</keyword>
<dbReference type="AlphaFoldDB" id="A0A212LS42"/>
<dbReference type="EMBL" id="FMJE01000003">
    <property type="protein sequence ID" value="SCM80301.1"/>
    <property type="molecule type" value="Genomic_DNA"/>
</dbReference>
<proteinExistence type="predicted"/>
<evidence type="ECO:0000313" key="2">
    <source>
        <dbReference type="EMBL" id="SCM80301.1"/>
    </source>
</evidence>
<organism evidence="2">
    <name type="scientific">uncultured Sporomusa sp</name>
    <dbReference type="NCBI Taxonomy" id="307249"/>
    <lineage>
        <taxon>Bacteria</taxon>
        <taxon>Bacillati</taxon>
        <taxon>Bacillota</taxon>
        <taxon>Negativicutes</taxon>
        <taxon>Selenomonadales</taxon>
        <taxon>Sporomusaceae</taxon>
        <taxon>Sporomusa</taxon>
        <taxon>environmental samples</taxon>
    </lineage>
</organism>
<keyword evidence="1" id="KW-0812">Transmembrane</keyword>
<feature type="transmembrane region" description="Helical" evidence="1">
    <location>
        <begin position="105"/>
        <end position="123"/>
    </location>
</feature>
<name>A0A212LS42_9FIRM</name>
<feature type="transmembrane region" description="Helical" evidence="1">
    <location>
        <begin position="135"/>
        <end position="152"/>
    </location>
</feature>
<feature type="transmembrane region" description="Helical" evidence="1">
    <location>
        <begin position="15"/>
        <end position="33"/>
    </location>
</feature>
<keyword evidence="1" id="KW-1133">Transmembrane helix</keyword>
<feature type="transmembrane region" description="Helical" evidence="1">
    <location>
        <begin position="81"/>
        <end position="98"/>
    </location>
</feature>
<sequence length="161" mass="18725">MDAFLDRLDIYASGIWLPLLFCMTVLLFVVFMPKRQINWLGIYLTFGVVGCVGVLLDINILGEYFDLFDLGDPGKEGIGDLASYAIIPSCLAVIFINYFDEKNKWLYVVIFTGISYSYEWLLTQTGYMKLLGWQNWYSIPVFIVVYGVWLPWHHEVIKRLR</sequence>
<gene>
    <name evidence="2" type="ORF">KL86SPO_30479</name>
</gene>
<reference evidence="2" key="1">
    <citation type="submission" date="2016-08" db="EMBL/GenBank/DDBJ databases">
        <authorList>
            <person name="Seilhamer J.J."/>
        </authorList>
    </citation>
    <scope>NUCLEOTIDE SEQUENCE</scope>
    <source>
        <strain evidence="2">86</strain>
    </source>
</reference>
<feature type="transmembrane region" description="Helical" evidence="1">
    <location>
        <begin position="40"/>
        <end position="61"/>
    </location>
</feature>
<evidence type="ECO:0000256" key="1">
    <source>
        <dbReference type="SAM" id="Phobius"/>
    </source>
</evidence>
<accession>A0A212LS42</accession>